<accession>A0A5B7EG57</accession>
<evidence type="ECO:0000256" key="1">
    <source>
        <dbReference type="SAM" id="Phobius"/>
    </source>
</evidence>
<reference evidence="2 3" key="1">
    <citation type="submission" date="2019-05" db="EMBL/GenBank/DDBJ databases">
        <title>Another draft genome of Portunus trituberculatus and its Hox gene families provides insights of decapod evolution.</title>
        <authorList>
            <person name="Jeong J.-H."/>
            <person name="Song I."/>
            <person name="Kim S."/>
            <person name="Choi T."/>
            <person name="Kim D."/>
            <person name="Ryu S."/>
            <person name="Kim W."/>
        </authorList>
    </citation>
    <scope>NUCLEOTIDE SEQUENCE [LARGE SCALE GENOMIC DNA]</scope>
    <source>
        <tissue evidence="2">Muscle</tissue>
    </source>
</reference>
<dbReference type="AlphaFoldDB" id="A0A5B7EG57"/>
<keyword evidence="1" id="KW-1133">Transmembrane helix</keyword>
<keyword evidence="1" id="KW-0812">Transmembrane</keyword>
<sequence>MWKIGFMRLAYVMDPKSVKCGNCNDTSQSLGSAKVELYTQLSAGLEISTSKVKMKVLPLSARLKCCPACTTIMHHQDGIRYAQARYSLFAWFVATIKFGTSLVVIQR</sequence>
<dbReference type="EMBL" id="VSRR010002451">
    <property type="protein sequence ID" value="MPC31514.1"/>
    <property type="molecule type" value="Genomic_DNA"/>
</dbReference>
<protein>
    <submittedName>
        <fullName evidence="2">Uncharacterized protein</fullName>
    </submittedName>
</protein>
<comment type="caution">
    <text evidence="2">The sequence shown here is derived from an EMBL/GenBank/DDBJ whole genome shotgun (WGS) entry which is preliminary data.</text>
</comment>
<keyword evidence="3" id="KW-1185">Reference proteome</keyword>
<dbReference type="Proteomes" id="UP000324222">
    <property type="component" value="Unassembled WGS sequence"/>
</dbReference>
<organism evidence="2 3">
    <name type="scientific">Portunus trituberculatus</name>
    <name type="common">Swimming crab</name>
    <name type="synonym">Neptunus trituberculatus</name>
    <dbReference type="NCBI Taxonomy" id="210409"/>
    <lineage>
        <taxon>Eukaryota</taxon>
        <taxon>Metazoa</taxon>
        <taxon>Ecdysozoa</taxon>
        <taxon>Arthropoda</taxon>
        <taxon>Crustacea</taxon>
        <taxon>Multicrustacea</taxon>
        <taxon>Malacostraca</taxon>
        <taxon>Eumalacostraca</taxon>
        <taxon>Eucarida</taxon>
        <taxon>Decapoda</taxon>
        <taxon>Pleocyemata</taxon>
        <taxon>Brachyura</taxon>
        <taxon>Eubrachyura</taxon>
        <taxon>Portunoidea</taxon>
        <taxon>Portunidae</taxon>
        <taxon>Portuninae</taxon>
        <taxon>Portunus</taxon>
    </lineage>
</organism>
<gene>
    <name evidence="2" type="ORF">E2C01_024806</name>
</gene>
<keyword evidence="1" id="KW-0472">Membrane</keyword>
<name>A0A5B7EG57_PORTR</name>
<proteinExistence type="predicted"/>
<evidence type="ECO:0000313" key="3">
    <source>
        <dbReference type="Proteomes" id="UP000324222"/>
    </source>
</evidence>
<feature type="transmembrane region" description="Helical" evidence="1">
    <location>
        <begin position="86"/>
        <end position="105"/>
    </location>
</feature>
<evidence type="ECO:0000313" key="2">
    <source>
        <dbReference type="EMBL" id="MPC31514.1"/>
    </source>
</evidence>